<evidence type="ECO:0000256" key="1">
    <source>
        <dbReference type="SAM" id="Phobius"/>
    </source>
</evidence>
<dbReference type="RefSeq" id="WP_161817640.1">
    <property type="nucleotide sequence ID" value="NZ_JAACJS010000006.1"/>
</dbReference>
<name>A0ABW9ZWS0_9BACT</name>
<keyword evidence="3" id="KW-1185">Reference proteome</keyword>
<comment type="caution">
    <text evidence="2">The sequence shown here is derived from an EMBL/GenBank/DDBJ whole genome shotgun (WGS) entry which is preliminary data.</text>
</comment>
<sequence>MNRYNPFSSASVLFPYRWFIVILLSLGAFMGYKDLTGGTFFQSSKQEQWTSNGPGGYHK</sequence>
<organism evidence="2 3">
    <name type="scientific">Sediminibacterium roseum</name>
    <dbReference type="NCBI Taxonomy" id="1978412"/>
    <lineage>
        <taxon>Bacteria</taxon>
        <taxon>Pseudomonadati</taxon>
        <taxon>Bacteroidota</taxon>
        <taxon>Chitinophagia</taxon>
        <taxon>Chitinophagales</taxon>
        <taxon>Chitinophagaceae</taxon>
        <taxon>Sediminibacterium</taxon>
    </lineage>
</organism>
<reference evidence="2 3" key="1">
    <citation type="submission" date="2020-01" db="EMBL/GenBank/DDBJ databases">
        <title>Genome analysis.</title>
        <authorList>
            <person name="Wu S."/>
            <person name="Wang G."/>
        </authorList>
    </citation>
    <scope>NUCLEOTIDE SEQUENCE [LARGE SCALE GENOMIC DNA]</scope>
    <source>
        <strain evidence="2 3">SYL130</strain>
    </source>
</reference>
<evidence type="ECO:0000313" key="2">
    <source>
        <dbReference type="EMBL" id="NCI49311.1"/>
    </source>
</evidence>
<accession>A0ABW9ZWS0</accession>
<proteinExistence type="predicted"/>
<keyword evidence="1" id="KW-1133">Transmembrane helix</keyword>
<gene>
    <name evidence="2" type="ORF">GWC95_05200</name>
</gene>
<evidence type="ECO:0000313" key="3">
    <source>
        <dbReference type="Proteomes" id="UP000753802"/>
    </source>
</evidence>
<dbReference type="EMBL" id="JAACJS010000006">
    <property type="protein sequence ID" value="NCI49311.1"/>
    <property type="molecule type" value="Genomic_DNA"/>
</dbReference>
<dbReference type="Proteomes" id="UP000753802">
    <property type="component" value="Unassembled WGS sequence"/>
</dbReference>
<feature type="transmembrane region" description="Helical" evidence="1">
    <location>
        <begin position="12"/>
        <end position="32"/>
    </location>
</feature>
<keyword evidence="1" id="KW-0472">Membrane</keyword>
<keyword evidence="1" id="KW-0812">Transmembrane</keyword>
<protein>
    <submittedName>
        <fullName evidence="2">Uncharacterized protein</fullName>
    </submittedName>
</protein>